<comment type="caution">
    <text evidence="2">The sequence shown here is derived from an EMBL/GenBank/DDBJ whole genome shotgun (WGS) entry which is preliminary data.</text>
</comment>
<keyword evidence="2" id="KW-0328">Glycosyltransferase</keyword>
<evidence type="ECO:0000313" key="3">
    <source>
        <dbReference type="Proteomes" id="UP000774935"/>
    </source>
</evidence>
<evidence type="ECO:0000313" key="2">
    <source>
        <dbReference type="EMBL" id="MBW3365110.1"/>
    </source>
</evidence>
<dbReference type="InterPro" id="IPR029044">
    <property type="entry name" value="Nucleotide-diphossugar_trans"/>
</dbReference>
<protein>
    <submittedName>
        <fullName evidence="2">Glycosyltransferase</fullName>
        <ecNumber evidence="2">2.4.-.-</ecNumber>
    </submittedName>
</protein>
<dbReference type="PANTHER" id="PTHR43685">
    <property type="entry name" value="GLYCOSYLTRANSFERASE"/>
    <property type="match status" value="1"/>
</dbReference>
<feature type="domain" description="Glycosyltransferase 2-like" evidence="1">
    <location>
        <begin position="118"/>
        <end position="291"/>
    </location>
</feature>
<gene>
    <name evidence="2" type="ORF">KYK27_08645</name>
</gene>
<dbReference type="Proteomes" id="UP000774935">
    <property type="component" value="Unassembled WGS sequence"/>
</dbReference>
<dbReference type="Gene3D" id="3.90.550.10">
    <property type="entry name" value="Spore Coat Polysaccharide Biosynthesis Protein SpsA, Chain A"/>
    <property type="match status" value="1"/>
</dbReference>
<dbReference type="SUPFAM" id="SSF53448">
    <property type="entry name" value="Nucleotide-diphospho-sugar transferases"/>
    <property type="match status" value="1"/>
</dbReference>
<organism evidence="2 3">
    <name type="scientific">Pontibacter populi</name>
    <dbReference type="NCBI Taxonomy" id="890055"/>
    <lineage>
        <taxon>Bacteria</taxon>
        <taxon>Pseudomonadati</taxon>
        <taxon>Bacteroidota</taxon>
        <taxon>Cytophagia</taxon>
        <taxon>Cytophagales</taxon>
        <taxon>Hymenobacteraceae</taxon>
        <taxon>Pontibacter</taxon>
    </lineage>
</organism>
<dbReference type="PANTHER" id="PTHR43685:SF2">
    <property type="entry name" value="GLYCOSYLTRANSFERASE 2-LIKE DOMAIN-CONTAINING PROTEIN"/>
    <property type="match status" value="1"/>
</dbReference>
<dbReference type="EC" id="2.4.-.-" evidence="2"/>
<name>A0ABS6XAT5_9BACT</name>
<dbReference type="InterPro" id="IPR050834">
    <property type="entry name" value="Glycosyltransf_2"/>
</dbReference>
<proteinExistence type="predicted"/>
<dbReference type="GO" id="GO:0016757">
    <property type="term" value="F:glycosyltransferase activity"/>
    <property type="evidence" value="ECO:0007669"/>
    <property type="project" value="UniProtKB-KW"/>
</dbReference>
<evidence type="ECO:0000259" key="1">
    <source>
        <dbReference type="Pfam" id="PF00535"/>
    </source>
</evidence>
<keyword evidence="2" id="KW-0808">Transferase</keyword>
<reference evidence="2 3" key="1">
    <citation type="submission" date="2021-07" db="EMBL/GenBank/DDBJ databases">
        <authorList>
            <person name="Kim M.K."/>
        </authorList>
    </citation>
    <scope>NUCLEOTIDE SEQUENCE [LARGE SCALE GENOMIC DNA]</scope>
    <source>
        <strain evidence="2 3">HLY7-15</strain>
    </source>
</reference>
<dbReference type="Pfam" id="PF00535">
    <property type="entry name" value="Glycos_transf_2"/>
    <property type="match status" value="1"/>
</dbReference>
<dbReference type="EMBL" id="JAHWXQ010000002">
    <property type="protein sequence ID" value="MBW3365110.1"/>
    <property type="molecule type" value="Genomic_DNA"/>
</dbReference>
<accession>A0ABS6XAT5</accession>
<dbReference type="InterPro" id="IPR001173">
    <property type="entry name" value="Glyco_trans_2-like"/>
</dbReference>
<keyword evidence="3" id="KW-1185">Reference proteome</keyword>
<dbReference type="RefSeq" id="WP_199109634.1">
    <property type="nucleotide sequence ID" value="NZ_JAHWXQ010000002.1"/>
</dbReference>
<sequence>MKIHPPYHIKHIRLQEDPTPVYSDPSPTGSYLVFWWSDIALGDLYLEPNKKISEKEYYRLMRHAILPALRFYATEQQHLQPDWQKLLPDNNYKAWAITLEALFLNYTSTIVAERVPVSVIICTHNRASQLQQCLTNLSKLACQAVEIIVVDNAPTDAATEITVKQFTYAGNLAYVREPRKGLDIARNTGLKHAAYSVVAFVDDDVSVHHLWLHHVWDSFRNPGIAAMTGLVLASELQTEAQYLFEKHWSFNRGYADKIYTKSFLLNTYAQGPPVWEIGAGANMAFRKDVLEATGTFNELLDAGAAGCSGDSELWYRLLLHGYTIHYNPRAIVYHQHRKDIKSLRKQIFYYMRGHAAAALIQQKQYKGAAYTQHLIRLLLKGYTRSILRGFPSYQARYTTLWAQISGVLSGLIFYYKNR</sequence>